<keyword evidence="2" id="KW-1133">Transmembrane helix</keyword>
<reference evidence="3" key="1">
    <citation type="journal article" date="2015" name="Nature">
        <title>Complex archaea that bridge the gap between prokaryotes and eukaryotes.</title>
        <authorList>
            <person name="Spang A."/>
            <person name="Saw J.H."/>
            <person name="Jorgensen S.L."/>
            <person name="Zaremba-Niedzwiedzka K."/>
            <person name="Martijn J."/>
            <person name="Lind A.E."/>
            <person name="van Eijk R."/>
            <person name="Schleper C."/>
            <person name="Guy L."/>
            <person name="Ettema T.J."/>
        </authorList>
    </citation>
    <scope>NUCLEOTIDE SEQUENCE</scope>
</reference>
<dbReference type="AlphaFoldDB" id="A0A0F9DKK4"/>
<evidence type="ECO:0000313" key="3">
    <source>
        <dbReference type="EMBL" id="KKL62164.1"/>
    </source>
</evidence>
<dbReference type="EMBL" id="LAZR01028578">
    <property type="protein sequence ID" value="KKL62164.1"/>
    <property type="molecule type" value="Genomic_DNA"/>
</dbReference>
<sequence length="241" mass="26271">MNAFIRRACARRGFSVVEVLVTIAIITILMALFVPALNKVGEVAARVKQKAQFTNIELGLEAYKNDYGDYPISFSYDGLAFCDGAQTLGEAIVGLDGLGLHPDSIFSPGRLDAAGVEIYYPGIAGTPQETASVQSRTGPYLENDAANAIRLGDIYDNSPASLAGTMVLADMFTKKMRTGIKAGMPILYYKANPANKTIDPTLVSEQDMLTYRAYDNDVLLHLKIKDTRPEHPLGVRIENLY</sequence>
<dbReference type="PANTHER" id="PTHR30093">
    <property type="entry name" value="GENERAL SECRETION PATHWAY PROTEIN G"/>
    <property type="match status" value="1"/>
</dbReference>
<accession>A0A0F9DKK4</accession>
<keyword evidence="2" id="KW-0812">Transmembrane</keyword>
<evidence type="ECO:0000256" key="2">
    <source>
        <dbReference type="SAM" id="Phobius"/>
    </source>
</evidence>
<evidence type="ECO:0008006" key="4">
    <source>
        <dbReference type="Google" id="ProtNLM"/>
    </source>
</evidence>
<comment type="caution">
    <text evidence="3">The sequence shown here is derived from an EMBL/GenBank/DDBJ whole genome shotgun (WGS) entry which is preliminary data.</text>
</comment>
<keyword evidence="2" id="KW-0472">Membrane</keyword>
<proteinExistence type="predicted"/>
<dbReference type="GO" id="GO:0015628">
    <property type="term" value="P:protein secretion by the type II secretion system"/>
    <property type="evidence" value="ECO:0007669"/>
    <property type="project" value="InterPro"/>
</dbReference>
<dbReference type="SUPFAM" id="SSF54523">
    <property type="entry name" value="Pili subunits"/>
    <property type="match status" value="1"/>
</dbReference>
<name>A0A0F9DKK4_9ZZZZ</name>
<feature type="transmembrane region" description="Helical" evidence="2">
    <location>
        <begin position="12"/>
        <end position="34"/>
    </location>
</feature>
<organism evidence="3">
    <name type="scientific">marine sediment metagenome</name>
    <dbReference type="NCBI Taxonomy" id="412755"/>
    <lineage>
        <taxon>unclassified sequences</taxon>
        <taxon>metagenomes</taxon>
        <taxon>ecological metagenomes</taxon>
    </lineage>
</organism>
<dbReference type="InterPro" id="IPR045584">
    <property type="entry name" value="Pilin-like"/>
</dbReference>
<dbReference type="PRINTS" id="PR00813">
    <property type="entry name" value="BCTERIALGSPG"/>
</dbReference>
<evidence type="ECO:0000256" key="1">
    <source>
        <dbReference type="ARBA" id="ARBA00022481"/>
    </source>
</evidence>
<feature type="non-terminal residue" evidence="3">
    <location>
        <position position="241"/>
    </location>
</feature>
<dbReference type="InterPro" id="IPR000983">
    <property type="entry name" value="Bac_GSPG_pilin"/>
</dbReference>
<dbReference type="InterPro" id="IPR012902">
    <property type="entry name" value="N_methyl_site"/>
</dbReference>
<keyword evidence="1" id="KW-0488">Methylation</keyword>
<dbReference type="Pfam" id="PF07963">
    <property type="entry name" value="N_methyl"/>
    <property type="match status" value="1"/>
</dbReference>
<gene>
    <name evidence="3" type="ORF">LCGC14_2187910</name>
</gene>
<dbReference type="Gene3D" id="3.30.700.10">
    <property type="entry name" value="Glycoprotein, Type 4 Pilin"/>
    <property type="match status" value="1"/>
</dbReference>
<dbReference type="GO" id="GO:0015627">
    <property type="term" value="C:type II protein secretion system complex"/>
    <property type="evidence" value="ECO:0007669"/>
    <property type="project" value="InterPro"/>
</dbReference>
<protein>
    <recommendedName>
        <fullName evidence="4">Type II secretion system protein GspG C-terminal domain-containing protein</fullName>
    </recommendedName>
</protein>
<dbReference type="NCBIfam" id="TIGR02532">
    <property type="entry name" value="IV_pilin_GFxxxE"/>
    <property type="match status" value="1"/>
</dbReference>